<dbReference type="PANTHER" id="PTHR46016:SF1">
    <property type="entry name" value="RING-TYPE DOMAIN-CONTAINING PROTEIN"/>
    <property type="match status" value="1"/>
</dbReference>
<dbReference type="SUPFAM" id="SSF57850">
    <property type="entry name" value="RING/U-box"/>
    <property type="match status" value="1"/>
</dbReference>
<dbReference type="GO" id="GO:0061630">
    <property type="term" value="F:ubiquitin protein ligase activity"/>
    <property type="evidence" value="ECO:0007669"/>
    <property type="project" value="TreeGrafter"/>
</dbReference>
<organism evidence="7 8">
    <name type="scientific">Amblyomma americanum</name>
    <name type="common">Lone star tick</name>
    <dbReference type="NCBI Taxonomy" id="6943"/>
    <lineage>
        <taxon>Eukaryota</taxon>
        <taxon>Metazoa</taxon>
        <taxon>Ecdysozoa</taxon>
        <taxon>Arthropoda</taxon>
        <taxon>Chelicerata</taxon>
        <taxon>Arachnida</taxon>
        <taxon>Acari</taxon>
        <taxon>Parasitiformes</taxon>
        <taxon>Ixodida</taxon>
        <taxon>Ixodoidea</taxon>
        <taxon>Ixodidae</taxon>
        <taxon>Amblyomminae</taxon>
        <taxon>Amblyomma</taxon>
    </lineage>
</organism>
<evidence type="ECO:0000256" key="2">
    <source>
        <dbReference type="ARBA" id="ARBA00022771"/>
    </source>
</evidence>
<dbReference type="EMBL" id="JARKHS020030238">
    <property type="protein sequence ID" value="KAK8762299.1"/>
    <property type="molecule type" value="Genomic_DNA"/>
</dbReference>
<reference evidence="7 8" key="1">
    <citation type="journal article" date="2023" name="Arcadia Sci">
        <title>De novo assembly of a long-read Amblyomma americanum tick genome.</title>
        <authorList>
            <person name="Chou S."/>
            <person name="Poskanzer K.E."/>
            <person name="Rollins M."/>
            <person name="Thuy-Boun P.S."/>
        </authorList>
    </citation>
    <scope>NUCLEOTIDE SEQUENCE [LARGE SCALE GENOMIC DNA]</scope>
    <source>
        <strain evidence="7">F_SG_1</strain>
        <tissue evidence="7">Salivary glands</tissue>
    </source>
</reference>
<keyword evidence="1" id="KW-0479">Metal-binding</keyword>
<protein>
    <recommendedName>
        <fullName evidence="6">RING-type domain-containing protein</fullName>
    </recommendedName>
</protein>
<dbReference type="InterPro" id="IPR017907">
    <property type="entry name" value="Znf_RING_CS"/>
</dbReference>
<dbReference type="CDD" id="cd16449">
    <property type="entry name" value="RING-HC"/>
    <property type="match status" value="1"/>
</dbReference>
<dbReference type="Gene3D" id="3.30.40.10">
    <property type="entry name" value="Zinc/RING finger domain, C3HC4 (zinc finger)"/>
    <property type="match status" value="2"/>
</dbReference>
<proteinExistence type="predicted"/>
<dbReference type="PROSITE" id="PS00518">
    <property type="entry name" value="ZF_RING_1"/>
    <property type="match status" value="2"/>
</dbReference>
<feature type="compositionally biased region" description="Basic and acidic residues" evidence="5">
    <location>
        <begin position="360"/>
        <end position="373"/>
    </location>
</feature>
<dbReference type="InterPro" id="IPR051438">
    <property type="entry name" value="RNF_E3_ubiq-protein_ligase"/>
</dbReference>
<evidence type="ECO:0000256" key="4">
    <source>
        <dbReference type="PROSITE-ProRule" id="PRU00175"/>
    </source>
</evidence>
<evidence type="ECO:0000256" key="5">
    <source>
        <dbReference type="SAM" id="MobiDB-lite"/>
    </source>
</evidence>
<dbReference type="SMART" id="SM00184">
    <property type="entry name" value="RING"/>
    <property type="match status" value="2"/>
</dbReference>
<evidence type="ECO:0000313" key="7">
    <source>
        <dbReference type="EMBL" id="KAK8762299.1"/>
    </source>
</evidence>
<dbReference type="GO" id="GO:0008270">
    <property type="term" value="F:zinc ion binding"/>
    <property type="evidence" value="ECO:0007669"/>
    <property type="project" value="UniProtKB-KW"/>
</dbReference>
<evidence type="ECO:0000313" key="8">
    <source>
        <dbReference type="Proteomes" id="UP001321473"/>
    </source>
</evidence>
<keyword evidence="2 4" id="KW-0863">Zinc-finger</keyword>
<dbReference type="Proteomes" id="UP001321473">
    <property type="component" value="Unassembled WGS sequence"/>
</dbReference>
<dbReference type="GO" id="GO:0000209">
    <property type="term" value="P:protein polyubiquitination"/>
    <property type="evidence" value="ECO:0007669"/>
    <property type="project" value="TreeGrafter"/>
</dbReference>
<feature type="domain" description="RING-type" evidence="6">
    <location>
        <begin position="29"/>
        <end position="67"/>
    </location>
</feature>
<accession>A0AAQ4DIK9</accession>
<feature type="compositionally biased region" description="Basic and acidic residues" evidence="5">
    <location>
        <begin position="385"/>
        <end position="401"/>
    </location>
</feature>
<sequence>MQYTLVGFSTELDWRPLHFVKPIPLHMVCEACGLVRKRTALLPCMHALCESCYEQSARDDVHICPLDGHQSDVDEVSLREFPVDELLRREVKCWNEGTIPTGSMQYTLVGFSAELDWRPLHFVKPIPSYRVCCACGLVRQKTALLSCSHTLCVSCYELSAQGSVCVCPRDGHHCDREDVELKKCPDDEVLKRKVKCWNEGSGCKAVLPASQITQHFHRECRHHSIRCPKCSAAVLSSEVWAHLESECCTTTATPAGSECQGDSGRKEETALLTSFRKILQEQIDEIKTFMERILTGIGANSDGLNEVAHWVNNCQETLRGELKEAISNLQRTVRQEGIQVRTERRDCGEQCCDEVAAVNEETKERRSASKDARSPISESTNALDEPLRDDFAKMATEKSDKCLQTAEGSEMLTDEVEESSIPSRERPTGGRAPYTYCSLNHISVEDLIRDGYVEDDQLRVKFEFLT</sequence>
<gene>
    <name evidence="7" type="ORF">V5799_026428</name>
</gene>
<name>A0AAQ4DIK9_AMBAM</name>
<feature type="region of interest" description="Disordered" evidence="5">
    <location>
        <begin position="360"/>
        <end position="432"/>
    </location>
</feature>
<dbReference type="PROSITE" id="PS50089">
    <property type="entry name" value="ZF_RING_2"/>
    <property type="match status" value="1"/>
</dbReference>
<dbReference type="PANTHER" id="PTHR46016">
    <property type="entry name" value="ZINC FINGER, RING/FYVE/PHD-TYPE"/>
    <property type="match status" value="1"/>
</dbReference>
<comment type="caution">
    <text evidence="7">The sequence shown here is derived from an EMBL/GenBank/DDBJ whole genome shotgun (WGS) entry which is preliminary data.</text>
</comment>
<keyword evidence="8" id="KW-1185">Reference proteome</keyword>
<dbReference type="InterPro" id="IPR001841">
    <property type="entry name" value="Znf_RING"/>
</dbReference>
<evidence type="ECO:0000256" key="3">
    <source>
        <dbReference type="ARBA" id="ARBA00022833"/>
    </source>
</evidence>
<evidence type="ECO:0000259" key="6">
    <source>
        <dbReference type="PROSITE" id="PS50089"/>
    </source>
</evidence>
<dbReference type="InterPro" id="IPR013083">
    <property type="entry name" value="Znf_RING/FYVE/PHD"/>
</dbReference>
<dbReference type="GO" id="GO:0006511">
    <property type="term" value="P:ubiquitin-dependent protein catabolic process"/>
    <property type="evidence" value="ECO:0007669"/>
    <property type="project" value="TreeGrafter"/>
</dbReference>
<dbReference type="AlphaFoldDB" id="A0AAQ4DIK9"/>
<evidence type="ECO:0000256" key="1">
    <source>
        <dbReference type="ARBA" id="ARBA00022723"/>
    </source>
</evidence>
<dbReference type="SUPFAM" id="SSF49599">
    <property type="entry name" value="TRAF domain-like"/>
    <property type="match status" value="1"/>
</dbReference>
<keyword evidence="3" id="KW-0862">Zinc</keyword>